<protein>
    <submittedName>
        <fullName evidence="2">Uncharacterized protein</fullName>
    </submittedName>
</protein>
<dbReference type="RefSeq" id="WP_012325809.1">
    <property type="nucleotide sequence ID" value="NC_010506.1"/>
</dbReference>
<dbReference type="Proteomes" id="UP000002168">
    <property type="component" value="Chromosome"/>
</dbReference>
<dbReference type="KEGG" id="swd:Swoo_3203"/>
<feature type="transmembrane region" description="Helical" evidence="1">
    <location>
        <begin position="6"/>
        <end position="25"/>
    </location>
</feature>
<dbReference type="EMBL" id="CP000961">
    <property type="protein sequence ID" value="ACA87473.1"/>
    <property type="molecule type" value="Genomic_DNA"/>
</dbReference>
<keyword evidence="1" id="KW-1133">Transmembrane helix</keyword>
<dbReference type="AlphaFoldDB" id="B1KMU5"/>
<evidence type="ECO:0000313" key="3">
    <source>
        <dbReference type="Proteomes" id="UP000002168"/>
    </source>
</evidence>
<keyword evidence="1" id="KW-0812">Transmembrane</keyword>
<keyword evidence="1" id="KW-0472">Membrane</keyword>
<proteinExistence type="predicted"/>
<sequence length="109" mass="12514">MSELITAVWPILCLSMFPLAVWYLMEAKSVLNLLKSEHPQIWLELGNIQLVKNNTISNSYKFMVYILKADYRLLKGDKLSRKGNLLRRLLISGHLIAVFVFIAPIVIGR</sequence>
<reference evidence="2 3" key="1">
    <citation type="submission" date="2008-02" db="EMBL/GenBank/DDBJ databases">
        <title>Complete sequence of Shewanella woodyi ATCC 51908.</title>
        <authorList>
            <consortium name="US DOE Joint Genome Institute"/>
            <person name="Copeland A."/>
            <person name="Lucas S."/>
            <person name="Lapidus A."/>
            <person name="Glavina del Rio T."/>
            <person name="Dalin E."/>
            <person name="Tice H."/>
            <person name="Bruce D."/>
            <person name="Goodwin L."/>
            <person name="Pitluck S."/>
            <person name="Sims D."/>
            <person name="Brettin T."/>
            <person name="Detter J.C."/>
            <person name="Han C."/>
            <person name="Kuske C.R."/>
            <person name="Schmutz J."/>
            <person name="Larimer F."/>
            <person name="Land M."/>
            <person name="Hauser L."/>
            <person name="Kyrpides N."/>
            <person name="Lykidis A."/>
            <person name="Zhao J.-S."/>
            <person name="Richardson P."/>
        </authorList>
    </citation>
    <scope>NUCLEOTIDE SEQUENCE [LARGE SCALE GENOMIC DNA]</scope>
    <source>
        <strain evidence="3">ATCC 51908 / MS32</strain>
    </source>
</reference>
<evidence type="ECO:0000256" key="1">
    <source>
        <dbReference type="SAM" id="Phobius"/>
    </source>
</evidence>
<accession>B1KMU5</accession>
<keyword evidence="3" id="KW-1185">Reference proteome</keyword>
<gene>
    <name evidence="2" type="ordered locus">Swoo_3203</name>
</gene>
<evidence type="ECO:0000313" key="2">
    <source>
        <dbReference type="EMBL" id="ACA87473.1"/>
    </source>
</evidence>
<name>B1KMU5_SHEWM</name>
<dbReference type="HOGENOM" id="CLU_2182163_0_0_6"/>
<feature type="transmembrane region" description="Helical" evidence="1">
    <location>
        <begin position="85"/>
        <end position="107"/>
    </location>
</feature>
<organism evidence="2 3">
    <name type="scientific">Shewanella woodyi (strain ATCC 51908 / MS32)</name>
    <dbReference type="NCBI Taxonomy" id="392500"/>
    <lineage>
        <taxon>Bacteria</taxon>
        <taxon>Pseudomonadati</taxon>
        <taxon>Pseudomonadota</taxon>
        <taxon>Gammaproteobacteria</taxon>
        <taxon>Alteromonadales</taxon>
        <taxon>Shewanellaceae</taxon>
        <taxon>Shewanella</taxon>
    </lineage>
</organism>